<evidence type="ECO:0000313" key="14">
    <source>
        <dbReference type="Proteomes" id="UP001215598"/>
    </source>
</evidence>
<evidence type="ECO:0000256" key="11">
    <source>
        <dbReference type="ARBA" id="ARBA00023136"/>
    </source>
</evidence>
<dbReference type="AlphaFoldDB" id="A0AAD7P396"/>
<dbReference type="InterPro" id="IPR050364">
    <property type="entry name" value="Cytochrome_P450_fung"/>
</dbReference>
<dbReference type="GO" id="GO:0016705">
    <property type="term" value="F:oxidoreductase activity, acting on paired donors, with incorporation or reduction of molecular oxygen"/>
    <property type="evidence" value="ECO:0007669"/>
    <property type="project" value="InterPro"/>
</dbReference>
<evidence type="ECO:0000256" key="7">
    <source>
        <dbReference type="ARBA" id="ARBA00022989"/>
    </source>
</evidence>
<keyword evidence="7" id="KW-1133">Transmembrane helix</keyword>
<evidence type="ECO:0000256" key="4">
    <source>
        <dbReference type="ARBA" id="ARBA00022617"/>
    </source>
</evidence>
<keyword evidence="14" id="KW-1185">Reference proteome</keyword>
<keyword evidence="11" id="KW-0472">Membrane</keyword>
<dbReference type="Gene3D" id="1.10.630.10">
    <property type="entry name" value="Cytochrome P450"/>
    <property type="match status" value="1"/>
</dbReference>
<dbReference type="GO" id="GO:0020037">
    <property type="term" value="F:heme binding"/>
    <property type="evidence" value="ECO:0007669"/>
    <property type="project" value="InterPro"/>
</dbReference>
<keyword evidence="6" id="KW-0479">Metal-binding</keyword>
<keyword evidence="5" id="KW-0812">Transmembrane</keyword>
<dbReference type="GO" id="GO:0004497">
    <property type="term" value="F:monooxygenase activity"/>
    <property type="evidence" value="ECO:0007669"/>
    <property type="project" value="UniProtKB-KW"/>
</dbReference>
<evidence type="ECO:0000256" key="6">
    <source>
        <dbReference type="ARBA" id="ARBA00022723"/>
    </source>
</evidence>
<evidence type="ECO:0000256" key="8">
    <source>
        <dbReference type="ARBA" id="ARBA00023002"/>
    </source>
</evidence>
<comment type="caution">
    <text evidence="13">The sequence shown here is derived from an EMBL/GenBank/DDBJ whole genome shotgun (WGS) entry which is preliminary data.</text>
</comment>
<dbReference type="EMBL" id="JARKIB010000001">
    <property type="protein sequence ID" value="KAJ7786403.1"/>
    <property type="molecule type" value="Genomic_DNA"/>
</dbReference>
<evidence type="ECO:0000256" key="2">
    <source>
        <dbReference type="ARBA" id="ARBA00004167"/>
    </source>
</evidence>
<comment type="similarity">
    <text evidence="3">Belongs to the cytochrome P450 family.</text>
</comment>
<organism evidence="13 14">
    <name type="scientific">Mycena metata</name>
    <dbReference type="NCBI Taxonomy" id="1033252"/>
    <lineage>
        <taxon>Eukaryota</taxon>
        <taxon>Fungi</taxon>
        <taxon>Dikarya</taxon>
        <taxon>Basidiomycota</taxon>
        <taxon>Agaricomycotina</taxon>
        <taxon>Agaricomycetes</taxon>
        <taxon>Agaricomycetidae</taxon>
        <taxon>Agaricales</taxon>
        <taxon>Marasmiineae</taxon>
        <taxon>Mycenaceae</taxon>
        <taxon>Mycena</taxon>
    </lineage>
</organism>
<dbReference type="PANTHER" id="PTHR46300">
    <property type="entry name" value="P450, PUTATIVE (EUROFUNG)-RELATED-RELATED"/>
    <property type="match status" value="1"/>
</dbReference>
<gene>
    <name evidence="13" type="ORF">B0H16DRAFT_30148</name>
</gene>
<evidence type="ECO:0000256" key="12">
    <source>
        <dbReference type="SAM" id="SignalP"/>
    </source>
</evidence>
<feature type="signal peptide" evidence="12">
    <location>
        <begin position="1"/>
        <end position="21"/>
    </location>
</feature>
<name>A0AAD7P396_9AGAR</name>
<keyword evidence="9" id="KW-0408">Iron</keyword>
<sequence length="157" mass="17589">MREISPLECFTLFSLLCCAAAVSWSQLPFKGPNLPPGPRTNWLGFSVVDLPKIRPWLTYAQWKNVYGDLIYIRVLGNPILVINSASVASDLLEKRGAKYSSRPVRTMIVDLIGWDWLVSGSTSRLIFGHVTDKSTSFALWKLVAIASHYVSPSFTRK</sequence>
<comment type="subcellular location">
    <subcellularLocation>
        <location evidence="2">Membrane</location>
        <topology evidence="2">Single-pass membrane protein</topology>
    </subcellularLocation>
</comment>
<comment type="cofactor">
    <cofactor evidence="1">
        <name>heme</name>
        <dbReference type="ChEBI" id="CHEBI:30413"/>
    </cofactor>
</comment>
<dbReference type="GO" id="GO:0016020">
    <property type="term" value="C:membrane"/>
    <property type="evidence" value="ECO:0007669"/>
    <property type="project" value="UniProtKB-SubCell"/>
</dbReference>
<evidence type="ECO:0000256" key="3">
    <source>
        <dbReference type="ARBA" id="ARBA00010617"/>
    </source>
</evidence>
<dbReference type="InterPro" id="IPR036396">
    <property type="entry name" value="Cyt_P450_sf"/>
</dbReference>
<dbReference type="SUPFAM" id="SSF48264">
    <property type="entry name" value="Cytochrome P450"/>
    <property type="match status" value="1"/>
</dbReference>
<accession>A0AAD7P396</accession>
<evidence type="ECO:0000256" key="9">
    <source>
        <dbReference type="ARBA" id="ARBA00023004"/>
    </source>
</evidence>
<keyword evidence="8" id="KW-0560">Oxidoreductase</keyword>
<dbReference type="PANTHER" id="PTHR46300:SF2">
    <property type="entry name" value="CYTOCHROME P450 MONOOXYGENASE ALNH-RELATED"/>
    <property type="match status" value="1"/>
</dbReference>
<evidence type="ECO:0008006" key="15">
    <source>
        <dbReference type="Google" id="ProtNLM"/>
    </source>
</evidence>
<keyword evidence="10" id="KW-0503">Monooxygenase</keyword>
<feature type="chain" id="PRO_5042003253" description="Cytochrome P450" evidence="12">
    <location>
        <begin position="22"/>
        <end position="157"/>
    </location>
</feature>
<evidence type="ECO:0000256" key="1">
    <source>
        <dbReference type="ARBA" id="ARBA00001971"/>
    </source>
</evidence>
<dbReference type="Proteomes" id="UP001215598">
    <property type="component" value="Unassembled WGS sequence"/>
</dbReference>
<dbReference type="GO" id="GO:0005506">
    <property type="term" value="F:iron ion binding"/>
    <property type="evidence" value="ECO:0007669"/>
    <property type="project" value="InterPro"/>
</dbReference>
<protein>
    <recommendedName>
        <fullName evidence="15">Cytochrome P450</fullName>
    </recommendedName>
</protein>
<evidence type="ECO:0000313" key="13">
    <source>
        <dbReference type="EMBL" id="KAJ7786403.1"/>
    </source>
</evidence>
<evidence type="ECO:0000256" key="10">
    <source>
        <dbReference type="ARBA" id="ARBA00023033"/>
    </source>
</evidence>
<reference evidence="13" key="1">
    <citation type="submission" date="2023-03" db="EMBL/GenBank/DDBJ databases">
        <title>Massive genome expansion in bonnet fungi (Mycena s.s.) driven by repeated elements and novel gene families across ecological guilds.</title>
        <authorList>
            <consortium name="Lawrence Berkeley National Laboratory"/>
            <person name="Harder C.B."/>
            <person name="Miyauchi S."/>
            <person name="Viragh M."/>
            <person name="Kuo A."/>
            <person name="Thoen E."/>
            <person name="Andreopoulos B."/>
            <person name="Lu D."/>
            <person name="Skrede I."/>
            <person name="Drula E."/>
            <person name="Henrissat B."/>
            <person name="Morin E."/>
            <person name="Kohler A."/>
            <person name="Barry K."/>
            <person name="LaButti K."/>
            <person name="Morin E."/>
            <person name="Salamov A."/>
            <person name="Lipzen A."/>
            <person name="Mereny Z."/>
            <person name="Hegedus B."/>
            <person name="Baldrian P."/>
            <person name="Stursova M."/>
            <person name="Weitz H."/>
            <person name="Taylor A."/>
            <person name="Grigoriev I.V."/>
            <person name="Nagy L.G."/>
            <person name="Martin F."/>
            <person name="Kauserud H."/>
        </authorList>
    </citation>
    <scope>NUCLEOTIDE SEQUENCE</scope>
    <source>
        <strain evidence="13">CBHHK182m</strain>
    </source>
</reference>
<keyword evidence="4" id="KW-0349">Heme</keyword>
<keyword evidence="12" id="KW-0732">Signal</keyword>
<proteinExistence type="inferred from homology"/>
<evidence type="ECO:0000256" key="5">
    <source>
        <dbReference type="ARBA" id="ARBA00022692"/>
    </source>
</evidence>